<comment type="caution">
    <text evidence="2">The sequence shown here is derived from an EMBL/GenBank/DDBJ whole genome shotgun (WGS) entry which is preliminary data.</text>
</comment>
<evidence type="ECO:0000256" key="1">
    <source>
        <dbReference type="SAM" id="SignalP"/>
    </source>
</evidence>
<keyword evidence="1" id="KW-0732">Signal</keyword>
<dbReference type="RefSeq" id="WP_061519605.1">
    <property type="nucleotide sequence ID" value="NZ_JRUE01000230.1"/>
</dbReference>
<dbReference type="AlphaFoldDB" id="A0A150HKA9"/>
<gene>
    <name evidence="2" type="ORF">AVENLUH5627_03049</name>
</gene>
<accession>A0A150HKA9</accession>
<name>A0A150HKA9_9GAMM</name>
<dbReference type="EMBL" id="JRUE01000230">
    <property type="protein sequence ID" value="KXZ64467.1"/>
    <property type="molecule type" value="Genomic_DNA"/>
</dbReference>
<sequence>MNTKFYRDVATGLFIFSLATPSFAGITFGDPKADTGALTVSATLRAKYNYKDYGKDIDPDNSIKFDAAILNFGYESPKVFGSAQWRCYQWSDLCDFSTLVSAYAGYRLNETDNITLGLQPIPFGPSRFWDSSFYAGMNYTLGLQDTLNLGVNYHAELPSATKFDLAYFARDGGNYTGTADNDTARYSANAVKTDDPTMTSLKEKNMFVARVIQDLDFINNDDLKMAVGGSYWYSSIDNKRNNQDGSRKAWSLFNTINYQNLGITLTGGQLKIDNKDPISDYSTFGSFDTEYNIANKGLFYSVDVNYAFKNVRDNLNITPYLVLSGFNKDQKGYKDSQRNIIGAAWNYKNIAVYTEYVMSKNDVFIGGNADSFAAGDDNKWNKLANVIFTYTF</sequence>
<dbReference type="PATRIC" id="fig|52133.18.peg.3123"/>
<organism evidence="2 3">
    <name type="scientific">Acinetobacter venetianus</name>
    <dbReference type="NCBI Taxonomy" id="52133"/>
    <lineage>
        <taxon>Bacteria</taxon>
        <taxon>Pseudomonadati</taxon>
        <taxon>Pseudomonadota</taxon>
        <taxon>Gammaproteobacteria</taxon>
        <taxon>Moraxellales</taxon>
        <taxon>Moraxellaceae</taxon>
        <taxon>Acinetobacter</taxon>
    </lineage>
</organism>
<dbReference type="Proteomes" id="UP000075680">
    <property type="component" value="Unassembled WGS sequence"/>
</dbReference>
<reference evidence="2 3" key="1">
    <citation type="journal article" date="2016" name="Sci. Rep.">
        <title>Genomic and phenotypic characterization of the species Acinetobacter venetianus.</title>
        <authorList>
            <person name="Fondi M."/>
            <person name="Maida I."/>
            <person name="Perrin E."/>
            <person name="Orlandini V."/>
            <person name="La Torre L."/>
            <person name="Bosi E."/>
            <person name="Negroni A."/>
            <person name="Zanaroli G."/>
            <person name="Fava F."/>
            <person name="Decorosi F."/>
            <person name="Giovannetti L."/>
            <person name="Viti C."/>
            <person name="Vaneechoutte M."/>
            <person name="Dijkshoorn L."/>
            <person name="Fani R."/>
        </authorList>
    </citation>
    <scope>NUCLEOTIDE SEQUENCE [LARGE SCALE GENOMIC DNA]</scope>
    <source>
        <strain evidence="2 3">LUH5627</strain>
    </source>
</reference>
<proteinExistence type="predicted"/>
<feature type="chain" id="PRO_5007562741" evidence="1">
    <location>
        <begin position="25"/>
        <end position="392"/>
    </location>
</feature>
<feature type="signal peptide" evidence="1">
    <location>
        <begin position="1"/>
        <end position="24"/>
    </location>
</feature>
<evidence type="ECO:0000313" key="3">
    <source>
        <dbReference type="Proteomes" id="UP000075680"/>
    </source>
</evidence>
<evidence type="ECO:0000313" key="2">
    <source>
        <dbReference type="EMBL" id="KXZ64467.1"/>
    </source>
</evidence>
<protein>
    <submittedName>
        <fullName evidence="2">Uncharacterized protein</fullName>
    </submittedName>
</protein>